<dbReference type="PANTHER" id="PTHR30354:SF22">
    <property type="entry name" value="HIGH-AFFINITY GLUCONATE TRANSPORTER"/>
    <property type="match status" value="1"/>
</dbReference>
<keyword evidence="10" id="KW-1185">Reference proteome</keyword>
<evidence type="ECO:0000313" key="10">
    <source>
        <dbReference type="Proteomes" id="UP001598114"/>
    </source>
</evidence>
<evidence type="ECO:0000256" key="3">
    <source>
        <dbReference type="ARBA" id="ARBA00022475"/>
    </source>
</evidence>
<dbReference type="Pfam" id="PF02447">
    <property type="entry name" value="GntP_permease"/>
    <property type="match status" value="1"/>
</dbReference>
<keyword evidence="5 8" id="KW-1133">Transmembrane helix</keyword>
<evidence type="ECO:0000256" key="2">
    <source>
        <dbReference type="ARBA" id="ARBA00022448"/>
    </source>
</evidence>
<feature type="transmembrane region" description="Helical" evidence="8">
    <location>
        <begin position="138"/>
        <end position="155"/>
    </location>
</feature>
<name>A0ABW6CYJ7_9BACT</name>
<feature type="transmembrane region" description="Helical" evidence="8">
    <location>
        <begin position="176"/>
        <end position="196"/>
    </location>
</feature>
<sequence>MSIWFLISAAILVLVTLISIMKLQPFMAFLVVSLGLGLAASLTTEQTIAAMQKGIGGTLGSIIPIIILGSMLGKMVAKSRATYVLSEYFVQLFGPKNLPIAFMLIGFIVGLPLFFSVAFLLLAPLVLSTAERYHLPPVYLGIPMLASLSITQGFLPPHPAPYYLVTHLPGAEMGTTLGYGILISIPAMLASGWLFGKTLKNIPATPMSFVEADEHGNNPTMGISLSILLLPVALIAIKSFVHLPGIDLIGEPMVALLISVFASIYFLGFQRGISWPEISGWLVDSIKDVSPLMLTFGGAGAFKEILQEMHVGDAMHALTQGSAINPLIIAWGIAAILRIVTGSSTVSGITTAGLILPLLASSGVNPNLLALSIGAGSMVLSHVNDAGFWLYKEYFGVTIKNSLRSWTIMETILAVVGLLGVLGLELVL</sequence>
<comment type="caution">
    <text evidence="9">The sequence shown here is derived from an EMBL/GenBank/DDBJ whole genome shotgun (WGS) entry which is preliminary data.</text>
</comment>
<comment type="subcellular location">
    <subcellularLocation>
        <location evidence="1">Cell membrane</location>
        <topology evidence="1">Multi-pass membrane protein</topology>
    </subcellularLocation>
</comment>
<dbReference type="NCBIfam" id="TIGR00791">
    <property type="entry name" value="gntP"/>
    <property type="match status" value="1"/>
</dbReference>
<feature type="transmembrane region" description="Helical" evidence="8">
    <location>
        <begin position="98"/>
        <end position="126"/>
    </location>
</feature>
<feature type="transmembrane region" description="Helical" evidence="8">
    <location>
        <begin position="327"/>
        <end position="356"/>
    </location>
</feature>
<dbReference type="Proteomes" id="UP001598114">
    <property type="component" value="Unassembled WGS sequence"/>
</dbReference>
<evidence type="ECO:0000256" key="6">
    <source>
        <dbReference type="ARBA" id="ARBA00023136"/>
    </source>
</evidence>
<keyword evidence="6 8" id="KW-0472">Membrane</keyword>
<evidence type="ECO:0000256" key="1">
    <source>
        <dbReference type="ARBA" id="ARBA00004651"/>
    </source>
</evidence>
<evidence type="ECO:0000256" key="8">
    <source>
        <dbReference type="SAM" id="Phobius"/>
    </source>
</evidence>
<gene>
    <name evidence="9" type="ORF">SKC38_00720</name>
</gene>
<keyword evidence="4 8" id="KW-0812">Transmembrane</keyword>
<reference evidence="9 10" key="1">
    <citation type="submission" date="2024-03" db="EMBL/GenBank/DDBJ databases">
        <title>Aquirufa genome sequencing.</title>
        <authorList>
            <person name="Pitt A."/>
            <person name="Hahn M.W."/>
        </authorList>
    </citation>
    <scope>NUCLEOTIDE SEQUENCE [LARGE SCALE GENOMIC DNA]</scope>
    <source>
        <strain evidence="9 10">PLAD-142S6K</strain>
    </source>
</reference>
<feature type="transmembrane region" description="Helical" evidence="8">
    <location>
        <begin position="216"/>
        <end position="237"/>
    </location>
</feature>
<feature type="transmembrane region" description="Helical" evidence="8">
    <location>
        <begin position="403"/>
        <end position="424"/>
    </location>
</feature>
<dbReference type="RefSeq" id="WP_377974230.1">
    <property type="nucleotide sequence ID" value="NZ_JBBKYA010000001.1"/>
</dbReference>
<dbReference type="InterPro" id="IPR003474">
    <property type="entry name" value="Glcn_transporter"/>
</dbReference>
<keyword evidence="3" id="KW-1003">Cell membrane</keyword>
<accession>A0ABW6CYJ7</accession>
<evidence type="ECO:0000256" key="5">
    <source>
        <dbReference type="ARBA" id="ARBA00022989"/>
    </source>
</evidence>
<evidence type="ECO:0000256" key="4">
    <source>
        <dbReference type="ARBA" id="ARBA00022692"/>
    </source>
</evidence>
<evidence type="ECO:0000256" key="7">
    <source>
        <dbReference type="ARBA" id="ARBA00049663"/>
    </source>
</evidence>
<dbReference type="PIRSF" id="PIRSF002746">
    <property type="entry name" value="Gluconate_transporter"/>
    <property type="match status" value="1"/>
</dbReference>
<organism evidence="9 10">
    <name type="scientific">Aquirufa echingensis</name>
    <dbReference type="NCBI Taxonomy" id="3096516"/>
    <lineage>
        <taxon>Bacteria</taxon>
        <taxon>Pseudomonadati</taxon>
        <taxon>Bacteroidota</taxon>
        <taxon>Cytophagia</taxon>
        <taxon>Cytophagales</taxon>
        <taxon>Flectobacillaceae</taxon>
        <taxon>Aquirufa</taxon>
    </lineage>
</organism>
<feature type="transmembrane region" description="Helical" evidence="8">
    <location>
        <begin position="249"/>
        <end position="269"/>
    </location>
</feature>
<protein>
    <submittedName>
        <fullName evidence="9">Gluconate:H+ symporter</fullName>
    </submittedName>
</protein>
<dbReference type="EMBL" id="JBBKYA010000001">
    <property type="protein sequence ID" value="MFD3274746.1"/>
    <property type="molecule type" value="Genomic_DNA"/>
</dbReference>
<keyword evidence="2" id="KW-0813">Transport</keyword>
<evidence type="ECO:0000313" key="9">
    <source>
        <dbReference type="EMBL" id="MFD3274746.1"/>
    </source>
</evidence>
<proteinExistence type="inferred from homology"/>
<comment type="similarity">
    <text evidence="7">Belongs to the GntP permease family.</text>
</comment>
<feature type="transmembrane region" description="Helical" evidence="8">
    <location>
        <begin position="55"/>
        <end position="77"/>
    </location>
</feature>
<dbReference type="PANTHER" id="PTHR30354">
    <property type="entry name" value="GNT FAMILY GLUCONATE TRANSPORTER"/>
    <property type="match status" value="1"/>
</dbReference>
<feature type="transmembrane region" description="Helical" evidence="8">
    <location>
        <begin position="368"/>
        <end position="391"/>
    </location>
</feature>